<feature type="transmembrane region" description="Helical" evidence="1">
    <location>
        <begin position="126"/>
        <end position="146"/>
    </location>
</feature>
<keyword evidence="1" id="KW-1133">Transmembrane helix</keyword>
<proteinExistence type="predicted"/>
<name>A0A9P5X9Y7_9AGAR</name>
<feature type="transmembrane region" description="Helical" evidence="1">
    <location>
        <begin position="245"/>
        <end position="265"/>
    </location>
</feature>
<sequence length="305" mass="34907">MVSDTPASFGLVVLFDTVTILSFVLIVIIVATAYLSKYVQRRRVWYGQMVQWMIYCISYMLLFRFQRDTEPPRLLCLLQASFIYACPPACAAGSACFMIDFYMSLSPLHRKPTQRIRRLGLLLNSLPWVVLVSAALQVVLFAVATGDRDIAQRSHFFCNISNQEPTVVSVILVLLALVVWFFFEVQSGIILYQNRLDFKRMNYKMSLDYVSLYIRSAIFTVGMLIAIGLSIYSLSLPPQSGPWSIALPFMPIFVAVVFGSQGDIMRVWVFWRKRKAVEEEEEPSFTSQLALTFDDFFPQKSIQML</sequence>
<reference evidence="2" key="1">
    <citation type="submission" date="2020-11" db="EMBL/GenBank/DDBJ databases">
        <authorList>
            <consortium name="DOE Joint Genome Institute"/>
            <person name="Ahrendt S."/>
            <person name="Riley R."/>
            <person name="Andreopoulos W."/>
            <person name="Labutti K."/>
            <person name="Pangilinan J."/>
            <person name="Ruiz-Duenas F.J."/>
            <person name="Barrasa J.M."/>
            <person name="Sanchez-Garcia M."/>
            <person name="Camarero S."/>
            <person name="Miyauchi S."/>
            <person name="Serrano A."/>
            <person name="Linde D."/>
            <person name="Babiker R."/>
            <person name="Drula E."/>
            <person name="Ayuso-Fernandez I."/>
            <person name="Pacheco R."/>
            <person name="Padilla G."/>
            <person name="Ferreira P."/>
            <person name="Barriuso J."/>
            <person name="Kellner H."/>
            <person name="Castanera R."/>
            <person name="Alfaro M."/>
            <person name="Ramirez L."/>
            <person name="Pisabarro A.G."/>
            <person name="Kuo A."/>
            <person name="Tritt A."/>
            <person name="Lipzen A."/>
            <person name="He G."/>
            <person name="Yan M."/>
            <person name="Ng V."/>
            <person name="Cullen D."/>
            <person name="Martin F."/>
            <person name="Rosso M.-N."/>
            <person name="Henrissat B."/>
            <person name="Hibbett D."/>
            <person name="Martinez A.T."/>
            <person name="Grigoriev I.V."/>
        </authorList>
    </citation>
    <scope>NUCLEOTIDE SEQUENCE</scope>
    <source>
        <strain evidence="2">MF-IS2</strain>
    </source>
</reference>
<feature type="transmembrane region" description="Helical" evidence="1">
    <location>
        <begin position="166"/>
        <end position="192"/>
    </location>
</feature>
<keyword evidence="3" id="KW-1185">Reference proteome</keyword>
<accession>A0A9P5X9Y7</accession>
<feature type="transmembrane region" description="Helical" evidence="1">
    <location>
        <begin position="44"/>
        <end position="62"/>
    </location>
</feature>
<comment type="caution">
    <text evidence="2">The sequence shown here is derived from an EMBL/GenBank/DDBJ whole genome shotgun (WGS) entry which is preliminary data.</text>
</comment>
<feature type="transmembrane region" description="Helical" evidence="1">
    <location>
        <begin position="12"/>
        <end position="35"/>
    </location>
</feature>
<dbReference type="AlphaFoldDB" id="A0A9P5X9Y7"/>
<keyword evidence="1" id="KW-0812">Transmembrane</keyword>
<evidence type="ECO:0000313" key="3">
    <source>
        <dbReference type="Proteomes" id="UP000807342"/>
    </source>
</evidence>
<keyword evidence="1" id="KW-0472">Membrane</keyword>
<evidence type="ECO:0000313" key="2">
    <source>
        <dbReference type="EMBL" id="KAF9446820.1"/>
    </source>
</evidence>
<evidence type="ECO:0000256" key="1">
    <source>
        <dbReference type="SAM" id="Phobius"/>
    </source>
</evidence>
<dbReference type="Proteomes" id="UP000807342">
    <property type="component" value="Unassembled WGS sequence"/>
</dbReference>
<gene>
    <name evidence="2" type="ORF">P691DRAFT_776575</name>
</gene>
<feature type="transmembrane region" description="Helical" evidence="1">
    <location>
        <begin position="82"/>
        <end position="105"/>
    </location>
</feature>
<dbReference type="OrthoDB" id="3259067at2759"/>
<dbReference type="EMBL" id="MU151227">
    <property type="protein sequence ID" value="KAF9446820.1"/>
    <property type="molecule type" value="Genomic_DNA"/>
</dbReference>
<organism evidence="2 3">
    <name type="scientific">Macrolepiota fuliginosa MF-IS2</name>
    <dbReference type="NCBI Taxonomy" id="1400762"/>
    <lineage>
        <taxon>Eukaryota</taxon>
        <taxon>Fungi</taxon>
        <taxon>Dikarya</taxon>
        <taxon>Basidiomycota</taxon>
        <taxon>Agaricomycotina</taxon>
        <taxon>Agaricomycetes</taxon>
        <taxon>Agaricomycetidae</taxon>
        <taxon>Agaricales</taxon>
        <taxon>Agaricineae</taxon>
        <taxon>Agaricaceae</taxon>
        <taxon>Macrolepiota</taxon>
    </lineage>
</organism>
<protein>
    <submittedName>
        <fullName evidence="2">Uncharacterized protein</fullName>
    </submittedName>
</protein>
<feature type="transmembrane region" description="Helical" evidence="1">
    <location>
        <begin position="212"/>
        <end position="233"/>
    </location>
</feature>